<dbReference type="EMBL" id="MT144633">
    <property type="protein sequence ID" value="QJH95924.1"/>
    <property type="molecule type" value="Genomic_DNA"/>
</dbReference>
<name>A0A6H1ZAQ9_9ZZZZ</name>
<dbReference type="EMBL" id="MT141572">
    <property type="protein sequence ID" value="QJA67541.1"/>
    <property type="molecule type" value="Genomic_DNA"/>
</dbReference>
<gene>
    <name evidence="4" type="ORF">MM415A00133_0033</name>
    <name evidence="2" type="ORF">MM415B00206_0058</name>
    <name evidence="1" type="ORF">TM448A00125_0040</name>
    <name evidence="3" type="ORF">TM448B00551_0022</name>
</gene>
<dbReference type="EMBL" id="MT145194">
    <property type="protein sequence ID" value="QJI05090.1"/>
    <property type="molecule type" value="Genomic_DNA"/>
</dbReference>
<evidence type="ECO:0000313" key="3">
    <source>
        <dbReference type="EMBL" id="QJH95924.1"/>
    </source>
</evidence>
<reference evidence="1" key="1">
    <citation type="submission" date="2020-03" db="EMBL/GenBank/DDBJ databases">
        <title>The deep terrestrial virosphere.</title>
        <authorList>
            <person name="Holmfeldt K."/>
            <person name="Nilsson E."/>
            <person name="Simone D."/>
            <person name="Lopez-Fernandez M."/>
            <person name="Wu X."/>
            <person name="de Brujin I."/>
            <person name="Lundin D."/>
            <person name="Andersson A."/>
            <person name="Bertilsson S."/>
            <person name="Dopson M."/>
        </authorList>
    </citation>
    <scope>NUCLEOTIDE SEQUENCE</scope>
    <source>
        <strain evidence="4">MM415A00133</strain>
        <strain evidence="2">MM415B00206</strain>
        <strain evidence="1">TM448A00125</strain>
        <strain evidence="3">TM448B00551</strain>
    </source>
</reference>
<evidence type="ECO:0000313" key="2">
    <source>
        <dbReference type="EMBL" id="QJA67541.1"/>
    </source>
</evidence>
<dbReference type="EMBL" id="MT143978">
    <property type="protein sequence ID" value="QJA44644.1"/>
    <property type="molecule type" value="Genomic_DNA"/>
</dbReference>
<proteinExistence type="predicted"/>
<dbReference type="AlphaFoldDB" id="A0A6H1ZAQ9"/>
<organism evidence="1">
    <name type="scientific">viral metagenome</name>
    <dbReference type="NCBI Taxonomy" id="1070528"/>
    <lineage>
        <taxon>unclassified sequences</taxon>
        <taxon>metagenomes</taxon>
        <taxon>organismal metagenomes</taxon>
    </lineage>
</organism>
<accession>A0A6H1ZAQ9</accession>
<protein>
    <submittedName>
        <fullName evidence="1">Uncharacterized protein</fullName>
    </submittedName>
</protein>
<evidence type="ECO:0000313" key="1">
    <source>
        <dbReference type="EMBL" id="QJA44644.1"/>
    </source>
</evidence>
<evidence type="ECO:0000313" key="4">
    <source>
        <dbReference type="EMBL" id="QJI05090.1"/>
    </source>
</evidence>
<sequence length="83" mass="9517">MAKMIYYKRSNPKANTHPLITRLLDEMAEQQCTYDELSKRSGVSKPTLKQWRSRGVPNMINLEAAFGALGYELTVKRIKDVSQ</sequence>